<dbReference type="AlphaFoldDB" id="A0A1J6W4Y5"/>
<sequence>MSTKNNHIIKAIGLSLLITIFVFFNMSDPEPIATIYLLFVPVAAFISIYFISIITSKAYHKFEKSIGR</sequence>
<dbReference type="OrthoDB" id="2973721at2"/>
<dbReference type="RefSeq" id="WP_071617330.1">
    <property type="nucleotide sequence ID" value="NZ_MINN01000074.1"/>
</dbReference>
<keyword evidence="1" id="KW-0472">Membrane</keyword>
<keyword evidence="1" id="KW-0812">Transmembrane</keyword>
<evidence type="ECO:0000313" key="3">
    <source>
        <dbReference type="Proteomes" id="UP000182062"/>
    </source>
</evidence>
<dbReference type="EMBL" id="MINN01000074">
    <property type="protein sequence ID" value="OIU71660.1"/>
    <property type="molecule type" value="Genomic_DNA"/>
</dbReference>
<evidence type="ECO:0000256" key="1">
    <source>
        <dbReference type="SAM" id="Phobius"/>
    </source>
</evidence>
<gene>
    <name evidence="2" type="ORF">BHE18_03055</name>
</gene>
<evidence type="ECO:0000313" key="2">
    <source>
        <dbReference type="EMBL" id="OIU71660.1"/>
    </source>
</evidence>
<feature type="transmembrane region" description="Helical" evidence="1">
    <location>
        <begin position="7"/>
        <end position="26"/>
    </location>
</feature>
<protein>
    <submittedName>
        <fullName evidence="2">Uncharacterized protein</fullName>
    </submittedName>
</protein>
<proteinExistence type="predicted"/>
<comment type="caution">
    <text evidence="2">The sequence shown here is derived from an EMBL/GenBank/DDBJ whole genome shotgun (WGS) entry which is preliminary data.</text>
</comment>
<organism evidence="2 3">
    <name type="scientific">Rossellomorea aquimaris</name>
    <dbReference type="NCBI Taxonomy" id="189382"/>
    <lineage>
        <taxon>Bacteria</taxon>
        <taxon>Bacillati</taxon>
        <taxon>Bacillota</taxon>
        <taxon>Bacilli</taxon>
        <taxon>Bacillales</taxon>
        <taxon>Bacillaceae</taxon>
        <taxon>Rossellomorea</taxon>
    </lineage>
</organism>
<name>A0A1J6W4Y5_9BACI</name>
<feature type="transmembrane region" description="Helical" evidence="1">
    <location>
        <begin position="32"/>
        <end position="54"/>
    </location>
</feature>
<dbReference type="Proteomes" id="UP000182062">
    <property type="component" value="Unassembled WGS sequence"/>
</dbReference>
<accession>A0A1J6W4Y5</accession>
<keyword evidence="3" id="KW-1185">Reference proteome</keyword>
<keyword evidence="1" id="KW-1133">Transmembrane helix</keyword>
<reference evidence="2 3" key="1">
    <citation type="submission" date="2016-09" db="EMBL/GenBank/DDBJ databases">
        <title>Bacillus aquimaris SAMM genome sequence reveals colonization and biosurfactant production capacities.</title>
        <authorList>
            <person name="Waghmode S.R."/>
            <person name="Suryavanshi M.V."/>
        </authorList>
    </citation>
    <scope>NUCLEOTIDE SEQUENCE [LARGE SCALE GENOMIC DNA]</scope>
    <source>
        <strain evidence="2 3">SAMM</strain>
    </source>
</reference>